<dbReference type="EMBL" id="MU842930">
    <property type="protein sequence ID" value="KAK2025724.1"/>
    <property type="molecule type" value="Genomic_DNA"/>
</dbReference>
<protein>
    <submittedName>
        <fullName evidence="1">Uncharacterized protein</fullName>
    </submittedName>
</protein>
<comment type="caution">
    <text evidence="1">The sequence shown here is derived from an EMBL/GenBank/DDBJ whole genome shotgun (WGS) entry which is preliminary data.</text>
</comment>
<dbReference type="AlphaFoldDB" id="A0AAD9LYK7"/>
<name>A0AAD9LYK7_9PEZI</name>
<sequence>MPDPVKQTPSQPFAARLPTNACMHAFCRLGTNLLPLASHNDRPPWHRVANIARTSDQGMARRTAPIEAPPFLPLPAPRSSVSVVDHAGLVGARFLPSCPELQPSELWLHPSVWLLLLPNPTKEQPWREASSLSTSSVQPPSIRITRFFVSEPCPSLLPLVDSPAPSQSGSRRLITSHTRQKFIRKPIRASAPYYVPSNTRRITWYYLK</sequence>
<keyword evidence="2" id="KW-1185">Reference proteome</keyword>
<gene>
    <name evidence="1" type="ORF">LX32DRAFT_47997</name>
</gene>
<evidence type="ECO:0000313" key="1">
    <source>
        <dbReference type="EMBL" id="KAK2025724.1"/>
    </source>
</evidence>
<accession>A0AAD9LYK7</accession>
<reference evidence="1" key="1">
    <citation type="submission" date="2021-06" db="EMBL/GenBank/DDBJ databases">
        <title>Comparative genomics, transcriptomics and evolutionary studies reveal genomic signatures of adaptation to plant cell wall in hemibiotrophic fungi.</title>
        <authorList>
            <consortium name="DOE Joint Genome Institute"/>
            <person name="Baroncelli R."/>
            <person name="Diaz J.F."/>
            <person name="Benocci T."/>
            <person name="Peng M."/>
            <person name="Battaglia E."/>
            <person name="Haridas S."/>
            <person name="Andreopoulos W."/>
            <person name="Labutti K."/>
            <person name="Pangilinan J."/>
            <person name="Floch G.L."/>
            <person name="Makela M.R."/>
            <person name="Henrissat B."/>
            <person name="Grigoriev I.V."/>
            <person name="Crouch J.A."/>
            <person name="De Vries R.P."/>
            <person name="Sukno S.A."/>
            <person name="Thon M.R."/>
        </authorList>
    </citation>
    <scope>NUCLEOTIDE SEQUENCE</scope>
    <source>
        <strain evidence="1">MAFF235873</strain>
    </source>
</reference>
<dbReference type="Proteomes" id="UP001232148">
    <property type="component" value="Unassembled WGS sequence"/>
</dbReference>
<proteinExistence type="predicted"/>
<organism evidence="1 2">
    <name type="scientific">Colletotrichum zoysiae</name>
    <dbReference type="NCBI Taxonomy" id="1216348"/>
    <lineage>
        <taxon>Eukaryota</taxon>
        <taxon>Fungi</taxon>
        <taxon>Dikarya</taxon>
        <taxon>Ascomycota</taxon>
        <taxon>Pezizomycotina</taxon>
        <taxon>Sordariomycetes</taxon>
        <taxon>Hypocreomycetidae</taxon>
        <taxon>Glomerellales</taxon>
        <taxon>Glomerellaceae</taxon>
        <taxon>Colletotrichum</taxon>
        <taxon>Colletotrichum graminicola species complex</taxon>
    </lineage>
</organism>
<evidence type="ECO:0000313" key="2">
    <source>
        <dbReference type="Proteomes" id="UP001232148"/>
    </source>
</evidence>